<proteinExistence type="predicted"/>
<organism evidence="1 2">
    <name type="scientific">Flavobacterium jejuense</name>
    <dbReference type="NCBI Taxonomy" id="1544455"/>
    <lineage>
        <taxon>Bacteria</taxon>
        <taxon>Pseudomonadati</taxon>
        <taxon>Bacteroidota</taxon>
        <taxon>Flavobacteriia</taxon>
        <taxon>Flavobacteriales</taxon>
        <taxon>Flavobacteriaceae</taxon>
        <taxon>Flavobacterium</taxon>
    </lineage>
</organism>
<accession>A0ABX0INV1</accession>
<sequence length="674" mass="74091">MKYTLVLFSFFLSQVIVSQYISIDENYTAQQLVENVLINSNCASISNVSVTGANFPTGELSYGYFSGAGTTFPFQDGIILSSGKVSIAPGPTTPTADEGENIVWNGDPDLDQILNVNSSNATVLEFDFIPLGDMISFDYIFSSEEYEENTNYPCQYSDGFAFLLKPTGASVYQNLALIPNTTTPVKVTTVHPTITANGGCPAQNEQYFDQFNPTEYPTVYNGQTVVLTAQSSVIPGTQYHIKLVIADEDDARFDSAIFLKGGSFNLGIDLGQDRTIANENPVCPSEDLILDATATGVQTYQWFFNNSPITSPTTDPLLTLPAPHDPNTQDGTYSVELVYNPTCSSISEIKLEFAPNLTILEDVFTECDDDAVQDGIRIFNLNTIGTQIFQNLPTGFTVSFYNDETSTLPLPMNFTNTTPFQQIIYARVDNLGYCYNIPITLNINTFNEIALDQTVYLCTGSSIILDAGSGFISYKWNTAPVQNSQTITVTSGGEYLVTLENTNGCFKTITISVEESGIATIEDINIIDIAENNSATIIPSGNGEYEFSLNGINYQDSATFNNLIAGEYTVFVRDKNGCGVSSEAFYILDFPKFFTPNGDGINDTWKIENLEKRGLENSKIYIFDRFGKLLKQISSLGNGWNGTFNGNLLPSSDYWFVLELTNGKTVKSHFSMKR</sequence>
<gene>
    <name evidence="1" type="ORF">FIA58_002965</name>
</gene>
<dbReference type="InterPro" id="IPR013783">
    <property type="entry name" value="Ig-like_fold"/>
</dbReference>
<dbReference type="EMBL" id="VEVQ02000002">
    <property type="protein sequence ID" value="NHN24627.1"/>
    <property type="molecule type" value="Genomic_DNA"/>
</dbReference>
<evidence type="ECO:0000313" key="2">
    <source>
        <dbReference type="Proteomes" id="UP000817854"/>
    </source>
</evidence>
<evidence type="ECO:0000313" key="1">
    <source>
        <dbReference type="EMBL" id="NHN24627.1"/>
    </source>
</evidence>
<dbReference type="InterPro" id="IPR026341">
    <property type="entry name" value="T9SS_type_B"/>
</dbReference>
<dbReference type="Proteomes" id="UP000817854">
    <property type="component" value="Unassembled WGS sequence"/>
</dbReference>
<dbReference type="NCBIfam" id="NF038133">
    <property type="entry name" value="choice_anch_L"/>
    <property type="match status" value="1"/>
</dbReference>
<reference evidence="1 2" key="2">
    <citation type="submission" date="2019-05" db="EMBL/GenBank/DDBJ databases">
        <authorList>
            <person name="Lianzixin W."/>
        </authorList>
    </citation>
    <scope>NUCLEOTIDE SEQUENCE [LARGE SCALE GENOMIC DNA]</scope>
    <source>
        <strain evidence="1 2">EC11</strain>
    </source>
</reference>
<protein>
    <submittedName>
        <fullName evidence="1">T9SS type B sorting domain-containing protein</fullName>
    </submittedName>
</protein>
<reference evidence="2" key="1">
    <citation type="submission" date="2019-05" db="EMBL/GenBank/DDBJ databases">
        <title>Flavobacterium profundi sp. nov., isolated from a deep-sea seamount.</title>
        <authorList>
            <person name="Zhang D.-C."/>
        </authorList>
    </citation>
    <scope>NUCLEOTIDE SEQUENCE [LARGE SCALE GENOMIC DNA]</scope>
    <source>
        <strain evidence="2">EC11</strain>
    </source>
</reference>
<dbReference type="NCBIfam" id="TIGR04131">
    <property type="entry name" value="Bac_Flav_CTERM"/>
    <property type="match status" value="1"/>
</dbReference>
<keyword evidence="2" id="KW-1185">Reference proteome</keyword>
<reference evidence="1 2" key="3">
    <citation type="submission" date="2020-02" db="EMBL/GenBank/DDBJ databases">
        <title>Flavobacterium profundi sp. nov., isolated from a deep-sea seamount.</title>
        <authorList>
            <person name="Zhang D.-C."/>
        </authorList>
    </citation>
    <scope>NUCLEOTIDE SEQUENCE [LARGE SCALE GENOMIC DNA]</scope>
    <source>
        <strain evidence="1 2">EC11</strain>
    </source>
</reference>
<name>A0ABX0INV1_9FLAO</name>
<dbReference type="Pfam" id="PF13585">
    <property type="entry name" value="CHU_C"/>
    <property type="match status" value="1"/>
</dbReference>
<dbReference type="Gene3D" id="2.60.40.10">
    <property type="entry name" value="Immunoglobulins"/>
    <property type="match status" value="1"/>
</dbReference>
<dbReference type="InterPro" id="IPR049804">
    <property type="entry name" value="Choice_anch_L"/>
</dbReference>
<comment type="caution">
    <text evidence="1">The sequence shown here is derived from an EMBL/GenBank/DDBJ whole genome shotgun (WGS) entry which is preliminary data.</text>
</comment>
<dbReference type="RefSeq" id="WP_140959900.1">
    <property type="nucleotide sequence ID" value="NZ_VEVQ02000002.1"/>
</dbReference>